<dbReference type="AlphaFoldDB" id="A0A5B6W097"/>
<dbReference type="InterPro" id="IPR050951">
    <property type="entry name" value="Retrovirus_Pol_polyprotein"/>
</dbReference>
<evidence type="ECO:0000313" key="3">
    <source>
        <dbReference type="Proteomes" id="UP000325315"/>
    </source>
</evidence>
<organism evidence="2 3">
    <name type="scientific">Gossypium australe</name>
    <dbReference type="NCBI Taxonomy" id="47621"/>
    <lineage>
        <taxon>Eukaryota</taxon>
        <taxon>Viridiplantae</taxon>
        <taxon>Streptophyta</taxon>
        <taxon>Embryophyta</taxon>
        <taxon>Tracheophyta</taxon>
        <taxon>Spermatophyta</taxon>
        <taxon>Magnoliopsida</taxon>
        <taxon>eudicotyledons</taxon>
        <taxon>Gunneridae</taxon>
        <taxon>Pentapetalae</taxon>
        <taxon>rosids</taxon>
        <taxon>malvids</taxon>
        <taxon>Malvales</taxon>
        <taxon>Malvaceae</taxon>
        <taxon>Malvoideae</taxon>
        <taxon>Gossypium</taxon>
    </lineage>
</organism>
<dbReference type="PANTHER" id="PTHR37984">
    <property type="entry name" value="PROTEIN CBG26694"/>
    <property type="match status" value="1"/>
</dbReference>
<gene>
    <name evidence="2" type="ORF">EPI10_024864</name>
</gene>
<dbReference type="SUPFAM" id="SSF56672">
    <property type="entry name" value="DNA/RNA polymerases"/>
    <property type="match status" value="2"/>
</dbReference>
<evidence type="ECO:0000256" key="1">
    <source>
        <dbReference type="SAM" id="MobiDB-lite"/>
    </source>
</evidence>
<feature type="compositionally biased region" description="Polar residues" evidence="1">
    <location>
        <begin position="90"/>
        <end position="102"/>
    </location>
</feature>
<proteinExistence type="predicted"/>
<dbReference type="InterPro" id="IPR043128">
    <property type="entry name" value="Rev_trsase/Diguanyl_cyclase"/>
</dbReference>
<sequence>MCKQFEDGLNEGIKLLVGILELKEFVVLIERACKVEELSKEKRKAEFEARDSRKRFTGKSHQSTSKKSNEHHYRPIVSAGHFSQGRDARYSSSKPQATSVASMGSDRNARPECKHCNRPHYGEDYPEKSEKEKAQAVRPSNTASRGKPPRNTRNMSGSRGATRDTAVRSEARATARAYAIRARENASAPDVITGSFSLYNADVTALIDPGSTHSYVCTKLVSSKSLPVESTEFVVKAKVIELKCQNDEILRIKSDDLSGLPVAISTVLAQKYVKKGCKAYLVHVLDTKVSESKIESEPVVCEYLDVFPEELPGLPPIREVEFAIELVRETSLLLITLYRMTPTDLKELKVQLQELTDRDGIRVDSSKISMVVDWKPLRNISEVRSFLGLAGYYRRFVKDFSMIATLMTRLLQKDVKFEWSKKCQQNFNQLKALLTEAPVLVQPESGKEFVTYQYAYNQGIVGTQNQLMSSL</sequence>
<dbReference type="Pfam" id="PF08284">
    <property type="entry name" value="RVP_2"/>
    <property type="match status" value="1"/>
</dbReference>
<dbReference type="Proteomes" id="UP000325315">
    <property type="component" value="Unassembled WGS sequence"/>
</dbReference>
<dbReference type="EMBL" id="SMMG02000005">
    <property type="protein sequence ID" value="KAA3474595.1"/>
    <property type="molecule type" value="Genomic_DNA"/>
</dbReference>
<accession>A0A5B6W097</accession>
<reference evidence="2" key="1">
    <citation type="submission" date="2019-08" db="EMBL/GenBank/DDBJ databases">
        <authorList>
            <person name="Liu F."/>
        </authorList>
    </citation>
    <scope>NUCLEOTIDE SEQUENCE [LARGE SCALE GENOMIC DNA]</scope>
    <source>
        <strain evidence="2">PA1801</strain>
        <tissue evidence="2">Leaf</tissue>
    </source>
</reference>
<feature type="region of interest" description="Disordered" evidence="1">
    <location>
        <begin position="43"/>
        <end position="169"/>
    </location>
</feature>
<name>A0A5B6W097_9ROSI</name>
<dbReference type="Gene3D" id="3.30.70.270">
    <property type="match status" value="1"/>
</dbReference>
<keyword evidence="3" id="KW-1185">Reference proteome</keyword>
<comment type="caution">
    <text evidence="2">The sequence shown here is derived from an EMBL/GenBank/DDBJ whole genome shotgun (WGS) entry which is preliminary data.</text>
</comment>
<protein>
    <submittedName>
        <fullName evidence="2">Gag-Pol polyprotein</fullName>
    </submittedName>
</protein>
<evidence type="ECO:0000313" key="2">
    <source>
        <dbReference type="EMBL" id="KAA3474595.1"/>
    </source>
</evidence>
<dbReference type="InterPro" id="IPR043502">
    <property type="entry name" value="DNA/RNA_pol_sf"/>
</dbReference>
<feature type="compositionally biased region" description="Basic and acidic residues" evidence="1">
    <location>
        <begin position="107"/>
        <end position="135"/>
    </location>
</feature>
<dbReference type="OrthoDB" id="1751572at2759"/>
<dbReference type="FunFam" id="3.30.70.270:FF:000020">
    <property type="entry name" value="Transposon Tf2-6 polyprotein-like Protein"/>
    <property type="match status" value="1"/>
</dbReference>
<dbReference type="PANTHER" id="PTHR37984:SF5">
    <property type="entry name" value="PROTEIN NYNRIN-LIKE"/>
    <property type="match status" value="1"/>
</dbReference>